<reference evidence="3" key="1">
    <citation type="submission" date="2013-12" db="EMBL/GenBank/DDBJ databases">
        <authorList>
            <person name="Omoto C.K."/>
            <person name="Sibley D."/>
            <person name="Venepally P."/>
            <person name="Hadjithomas M."/>
            <person name="Karamycheva S."/>
            <person name="Brunk B."/>
            <person name="Roos D."/>
            <person name="Caler E."/>
            <person name="Lorenzi H."/>
        </authorList>
    </citation>
    <scope>NUCLEOTIDE SEQUENCE</scope>
</reference>
<dbReference type="EMBL" id="AFNH02001190">
    <property type="protein sequence ID" value="EZG43771.1"/>
    <property type="molecule type" value="Genomic_DNA"/>
</dbReference>
<dbReference type="VEuPathDB" id="CryptoDB:GNI_159680"/>
<keyword evidence="1" id="KW-0479">Metal-binding</keyword>
<dbReference type="RefSeq" id="XP_011134619.1">
    <property type="nucleotide sequence ID" value="XM_011136317.1"/>
</dbReference>
<dbReference type="InterPro" id="IPR011249">
    <property type="entry name" value="Metalloenz_LuxS/M16"/>
</dbReference>
<dbReference type="GeneID" id="22915538"/>
<dbReference type="Proteomes" id="UP000019763">
    <property type="component" value="Unassembled WGS sequence"/>
</dbReference>
<evidence type="ECO:0000313" key="4">
    <source>
        <dbReference type="Proteomes" id="UP000019763"/>
    </source>
</evidence>
<accession>A0A023AYM6</accession>
<dbReference type="GO" id="GO:0046872">
    <property type="term" value="F:metal ion binding"/>
    <property type="evidence" value="ECO:0007669"/>
    <property type="project" value="UniProtKB-KW"/>
</dbReference>
<dbReference type="Pfam" id="PF22456">
    <property type="entry name" value="PqqF-like_C_4"/>
    <property type="match status" value="1"/>
</dbReference>
<feature type="domain" description="Coenzyme PQQ synthesis protein F-like C-terminal lobe" evidence="2">
    <location>
        <begin position="23"/>
        <end position="106"/>
    </location>
</feature>
<sequence length="162" mass="18585">MTFPPAEAAIFSQALNRLHGRCLGQKLSTYLFNELRNKEHIGYVVDASFWPGDLKHNGVMIRIKSPVLNAEELRTRVLSALAEFDESCGSTDLRQSLSEIVQEMEEREFEHHWALQQLGLNSDRIPFLVSSMEKTARTNDRGAFSRHFKQALTQKPYIALYM</sequence>
<evidence type="ECO:0000259" key="2">
    <source>
        <dbReference type="Pfam" id="PF22456"/>
    </source>
</evidence>
<dbReference type="Gene3D" id="3.30.830.10">
    <property type="entry name" value="Metalloenzyme, LuxS/M16 peptidase-like"/>
    <property type="match status" value="1"/>
</dbReference>
<name>A0A023AYM6_GRENI</name>
<gene>
    <name evidence="3" type="ORF">GNI_159680</name>
</gene>
<evidence type="ECO:0000313" key="3">
    <source>
        <dbReference type="EMBL" id="EZG43771.1"/>
    </source>
</evidence>
<organism evidence="3 4">
    <name type="scientific">Gregarina niphandrodes</name>
    <name type="common">Septate eugregarine</name>
    <dbReference type="NCBI Taxonomy" id="110365"/>
    <lineage>
        <taxon>Eukaryota</taxon>
        <taxon>Sar</taxon>
        <taxon>Alveolata</taxon>
        <taxon>Apicomplexa</taxon>
        <taxon>Conoidasida</taxon>
        <taxon>Gregarinasina</taxon>
        <taxon>Eugregarinorida</taxon>
        <taxon>Gregarinidae</taxon>
        <taxon>Gregarina</taxon>
    </lineage>
</organism>
<comment type="caution">
    <text evidence="3">The sequence shown here is derived from an EMBL/GenBank/DDBJ whole genome shotgun (WGS) entry which is preliminary data.</text>
</comment>
<protein>
    <recommendedName>
        <fullName evidence="2">Coenzyme PQQ synthesis protein F-like C-terminal lobe domain-containing protein</fullName>
    </recommendedName>
</protein>
<proteinExistence type="predicted"/>
<dbReference type="InterPro" id="IPR054734">
    <property type="entry name" value="PqqF-like_C_4"/>
</dbReference>
<dbReference type="AlphaFoldDB" id="A0A023AYM6"/>
<keyword evidence="4" id="KW-1185">Reference proteome</keyword>
<dbReference type="SUPFAM" id="SSF63411">
    <property type="entry name" value="LuxS/MPP-like metallohydrolase"/>
    <property type="match status" value="1"/>
</dbReference>
<evidence type="ECO:0000256" key="1">
    <source>
        <dbReference type="ARBA" id="ARBA00022723"/>
    </source>
</evidence>